<keyword evidence="10" id="KW-1185">Reference proteome</keyword>
<dbReference type="AlphaFoldDB" id="A0A857JF37"/>
<protein>
    <recommendedName>
        <fullName evidence="8">Abasic site processing protein</fullName>
        <ecNumber evidence="8">3.4.-.-</ecNumber>
    </recommendedName>
</protein>
<keyword evidence="3" id="KW-0227">DNA damage</keyword>
<reference evidence="9 10" key="1">
    <citation type="submission" date="2020-01" db="EMBL/GenBank/DDBJ databases">
        <title>Genome sequencing of strain KACC 21265.</title>
        <authorList>
            <person name="Heo J."/>
            <person name="Kim S.-J."/>
            <person name="Kim J.-S."/>
            <person name="Hong S.-B."/>
            <person name="Kwon S.-W."/>
        </authorList>
    </citation>
    <scope>NUCLEOTIDE SEQUENCE [LARGE SCALE GENOMIC DNA]</scope>
    <source>
        <strain evidence="9 10">KACC 21265</strain>
        <plasmid evidence="9 10">unnamed1</plasmid>
    </source>
</reference>
<dbReference type="GO" id="GO:0003697">
    <property type="term" value="F:single-stranded DNA binding"/>
    <property type="evidence" value="ECO:0007669"/>
    <property type="project" value="InterPro"/>
</dbReference>
<keyword evidence="9" id="KW-0614">Plasmid</keyword>
<dbReference type="GO" id="GO:0008233">
    <property type="term" value="F:peptidase activity"/>
    <property type="evidence" value="ECO:0007669"/>
    <property type="project" value="UniProtKB-KW"/>
</dbReference>
<dbReference type="PANTHER" id="PTHR13604:SF0">
    <property type="entry name" value="ABASIC SITE PROCESSING PROTEIN HMCES"/>
    <property type="match status" value="1"/>
</dbReference>
<dbReference type="Pfam" id="PF02586">
    <property type="entry name" value="SRAP"/>
    <property type="match status" value="1"/>
</dbReference>
<comment type="similarity">
    <text evidence="1 8">Belongs to the SOS response-associated peptidase family.</text>
</comment>
<dbReference type="GO" id="GO:0006508">
    <property type="term" value="P:proteolysis"/>
    <property type="evidence" value="ECO:0007669"/>
    <property type="project" value="UniProtKB-KW"/>
</dbReference>
<dbReference type="Gene3D" id="3.90.1680.10">
    <property type="entry name" value="SOS response associated peptidase-like"/>
    <property type="match status" value="1"/>
</dbReference>
<proteinExistence type="inferred from homology"/>
<accession>A0A857JF37</accession>
<evidence type="ECO:0000256" key="8">
    <source>
        <dbReference type="RuleBase" id="RU364100"/>
    </source>
</evidence>
<keyword evidence="7" id="KW-0456">Lyase</keyword>
<evidence type="ECO:0000256" key="4">
    <source>
        <dbReference type="ARBA" id="ARBA00022801"/>
    </source>
</evidence>
<dbReference type="GO" id="GO:0106300">
    <property type="term" value="P:protein-DNA covalent cross-linking repair"/>
    <property type="evidence" value="ECO:0007669"/>
    <property type="project" value="InterPro"/>
</dbReference>
<evidence type="ECO:0000313" key="10">
    <source>
        <dbReference type="Proteomes" id="UP000464787"/>
    </source>
</evidence>
<keyword evidence="2 8" id="KW-0645">Protease</keyword>
<keyword evidence="4 8" id="KW-0378">Hydrolase</keyword>
<dbReference type="EC" id="3.4.-.-" evidence="8"/>
<evidence type="ECO:0000256" key="1">
    <source>
        <dbReference type="ARBA" id="ARBA00008136"/>
    </source>
</evidence>
<dbReference type="EMBL" id="CP047651">
    <property type="protein sequence ID" value="QHJ01750.1"/>
    <property type="molecule type" value="Genomic_DNA"/>
</dbReference>
<name>A0A857JF37_9BURK</name>
<gene>
    <name evidence="9" type="ORF">GT347_27220</name>
</gene>
<organism evidence="9 10">
    <name type="scientific">Xylophilus rhododendri</name>
    <dbReference type="NCBI Taxonomy" id="2697032"/>
    <lineage>
        <taxon>Bacteria</taxon>
        <taxon>Pseudomonadati</taxon>
        <taxon>Pseudomonadota</taxon>
        <taxon>Betaproteobacteria</taxon>
        <taxon>Burkholderiales</taxon>
        <taxon>Xylophilus</taxon>
    </lineage>
</organism>
<evidence type="ECO:0000256" key="3">
    <source>
        <dbReference type="ARBA" id="ARBA00022763"/>
    </source>
</evidence>
<evidence type="ECO:0000256" key="2">
    <source>
        <dbReference type="ARBA" id="ARBA00022670"/>
    </source>
</evidence>
<dbReference type="RefSeq" id="WP_160555558.1">
    <property type="nucleotide sequence ID" value="NZ_CP047651.1"/>
</dbReference>
<dbReference type="InterPro" id="IPR036590">
    <property type="entry name" value="SRAP-like"/>
</dbReference>
<evidence type="ECO:0000256" key="5">
    <source>
        <dbReference type="ARBA" id="ARBA00023124"/>
    </source>
</evidence>
<geneLocation type="plasmid" evidence="9 10">
    <name>unnamed1</name>
</geneLocation>
<dbReference type="KEGG" id="xyk:GT347_27220"/>
<dbReference type="Proteomes" id="UP000464787">
    <property type="component" value="Plasmid unnamed1"/>
</dbReference>
<evidence type="ECO:0000256" key="6">
    <source>
        <dbReference type="ARBA" id="ARBA00023125"/>
    </source>
</evidence>
<dbReference type="SUPFAM" id="SSF143081">
    <property type="entry name" value="BB1717-like"/>
    <property type="match status" value="1"/>
</dbReference>
<evidence type="ECO:0000313" key="9">
    <source>
        <dbReference type="EMBL" id="QHJ01750.1"/>
    </source>
</evidence>
<keyword evidence="6" id="KW-0238">DNA-binding</keyword>
<keyword evidence="5" id="KW-0190">Covalent protein-DNA linkage</keyword>
<sequence length="224" mass="24947">MCSHYEAPLRQLLQAGFPSAAIPGAWDKPDMWPGYIGPFIRRPAEIDSGDEAVPPLEVLAGNFGLLPIWAKDESLAKRTYNARSETVAEKPAFRDAWKRAQHCIIPAQAIYEPDWRSGKAVPTRISRSDGELLGIAGLYERRQAAGGGWAYSFTMLTLNADTHPIFKELHRPDPKRPAELQDKRMVAILPRGLYDAWLDAPAAGSMEFMRMFPADRLEALAKTS</sequence>
<dbReference type="PANTHER" id="PTHR13604">
    <property type="entry name" value="DC12-RELATED"/>
    <property type="match status" value="1"/>
</dbReference>
<dbReference type="InterPro" id="IPR003738">
    <property type="entry name" value="SRAP"/>
</dbReference>
<evidence type="ECO:0000256" key="7">
    <source>
        <dbReference type="ARBA" id="ARBA00023239"/>
    </source>
</evidence>
<dbReference type="GO" id="GO:0016829">
    <property type="term" value="F:lyase activity"/>
    <property type="evidence" value="ECO:0007669"/>
    <property type="project" value="UniProtKB-KW"/>
</dbReference>